<dbReference type="EMBL" id="CP042295">
    <property type="protein sequence ID" value="QDY86962.1"/>
    <property type="molecule type" value="Genomic_DNA"/>
</dbReference>
<dbReference type="PROSITE" id="PS00018">
    <property type="entry name" value="EF_HAND_1"/>
    <property type="match status" value="1"/>
</dbReference>
<accession>A0A5B8J7C6</accession>
<evidence type="ECO:0000313" key="1">
    <source>
        <dbReference type="EMBL" id="QDY86962.1"/>
    </source>
</evidence>
<dbReference type="KEGG" id="mans:FRW55_02190"/>
<sequence>MSKLDSVGKIMDVISSTKTLQDNGLGIFTTQVNRVDNGNPQFGKLWALWNDRTFGSQNSYQAIYDADKDKNVTEDEFKEAIYQKLGSLFTETAKTIENSQGSTVITFR</sequence>
<evidence type="ECO:0000313" key="2">
    <source>
        <dbReference type="Proteomes" id="UP000318927"/>
    </source>
</evidence>
<dbReference type="AlphaFoldDB" id="A0A5B8J7C6"/>
<organism evidence="1 2">
    <name type="scientific">Mycoplasma anserisalpingitidis</name>
    <dbReference type="NCBI Taxonomy" id="519450"/>
    <lineage>
        <taxon>Bacteria</taxon>
        <taxon>Bacillati</taxon>
        <taxon>Mycoplasmatota</taxon>
        <taxon>Mollicutes</taxon>
        <taxon>Mycoplasmataceae</taxon>
        <taxon>Mycoplasma</taxon>
    </lineage>
</organism>
<name>A0A5B8J7C6_9MOLU</name>
<dbReference type="Proteomes" id="UP000318927">
    <property type="component" value="Chromosome"/>
</dbReference>
<proteinExistence type="predicted"/>
<dbReference type="InterPro" id="IPR018247">
    <property type="entry name" value="EF_Hand_1_Ca_BS"/>
</dbReference>
<evidence type="ECO:0008006" key="3">
    <source>
        <dbReference type="Google" id="ProtNLM"/>
    </source>
</evidence>
<gene>
    <name evidence="1" type="ORF">FRW55_02190</name>
</gene>
<reference evidence="1 2" key="1">
    <citation type="journal article" date="2019" name="Microbiol. Resour. Announc.">
        <title>Complete Genome Sequences of Three Mycoplasma anserisalpingitis (Mycoplasma sp. 1220) Strains.</title>
        <authorList>
            <person name="Grozner D."/>
            <person name="Forro B."/>
            <person name="Kovacs A.B."/>
            <person name="Marton S."/>
            <person name="Banyai K."/>
            <person name="Kreizinger Z."/>
            <person name="Sulyok K.M."/>
            <person name="Gyuranecz M."/>
        </authorList>
    </citation>
    <scope>NUCLEOTIDE SEQUENCE [LARGE SCALE GENOMIC DNA]</scope>
    <source>
        <strain evidence="1 2">ATCC:BAA-2147</strain>
    </source>
</reference>
<protein>
    <recommendedName>
        <fullName evidence="3">EF-hand domain-containing protein</fullName>
    </recommendedName>
</protein>
<dbReference type="RefSeq" id="WP_146368545.1">
    <property type="nucleotide sequence ID" value="NZ_CP042295.1"/>
</dbReference>
<keyword evidence="2" id="KW-1185">Reference proteome</keyword>